<protein>
    <submittedName>
        <fullName evidence="2">Uncharacterized protein LOC112452617</fullName>
    </submittedName>
</protein>
<accession>A0A6J1PGJ3</accession>
<gene>
    <name evidence="2" type="primary">LOC112452617</name>
</gene>
<evidence type="ECO:0000313" key="2">
    <source>
        <dbReference type="RefSeq" id="XP_024868677.1"/>
    </source>
</evidence>
<organism evidence="1 2">
    <name type="scientific">Temnothorax curvispinosus</name>
    <dbReference type="NCBI Taxonomy" id="300111"/>
    <lineage>
        <taxon>Eukaryota</taxon>
        <taxon>Metazoa</taxon>
        <taxon>Ecdysozoa</taxon>
        <taxon>Arthropoda</taxon>
        <taxon>Hexapoda</taxon>
        <taxon>Insecta</taxon>
        <taxon>Pterygota</taxon>
        <taxon>Neoptera</taxon>
        <taxon>Endopterygota</taxon>
        <taxon>Hymenoptera</taxon>
        <taxon>Apocrita</taxon>
        <taxon>Aculeata</taxon>
        <taxon>Formicoidea</taxon>
        <taxon>Formicidae</taxon>
        <taxon>Myrmicinae</taxon>
        <taxon>Temnothorax</taxon>
    </lineage>
</organism>
<evidence type="ECO:0000313" key="1">
    <source>
        <dbReference type="Proteomes" id="UP000504618"/>
    </source>
</evidence>
<keyword evidence="1" id="KW-1185">Reference proteome</keyword>
<dbReference type="RefSeq" id="XP_024868677.1">
    <property type="nucleotide sequence ID" value="XM_025012909.1"/>
</dbReference>
<proteinExistence type="predicted"/>
<name>A0A6J1PGJ3_9HYME</name>
<reference evidence="2" key="1">
    <citation type="submission" date="2025-08" db="UniProtKB">
        <authorList>
            <consortium name="RefSeq"/>
        </authorList>
    </citation>
    <scope>IDENTIFICATION</scope>
    <source>
        <tissue evidence="2">Whole body</tissue>
    </source>
</reference>
<sequence length="144" mass="17245">MRGERYELMRLIIQGKIQRKRSIGRRQNSWLKDIGRWFGCTSVDIFRMAVSKTMLAIWIANLRKETAPRRHKNKNANNRLRICQKAMKRAMLKISLTRTDKIRNELIRKRTRVADVVERASRQKWQWAGHVARSNTKWTKVLMQ</sequence>
<dbReference type="Proteomes" id="UP000504618">
    <property type="component" value="Unplaced"/>
</dbReference>
<dbReference type="OrthoDB" id="6783874at2759"/>
<dbReference type="GeneID" id="112452617"/>
<dbReference type="AlphaFoldDB" id="A0A6J1PGJ3"/>